<dbReference type="UniPathway" id="UPA00314">
    <property type="reaction ID" value="UER00076"/>
</dbReference>
<feature type="binding site" evidence="7">
    <location>
        <position position="136"/>
    </location>
    <ligand>
        <name>substrate</name>
    </ligand>
</feature>
<feature type="binding site" evidence="8">
    <location>
        <begin position="203"/>
        <end position="205"/>
    </location>
    <ligand>
        <name>NAD(+)</name>
        <dbReference type="ChEBI" id="CHEBI:57540"/>
    </ligand>
</feature>
<evidence type="ECO:0000256" key="5">
    <source>
        <dbReference type="ARBA" id="ARBA00023027"/>
    </source>
</evidence>
<evidence type="ECO:0000313" key="13">
    <source>
        <dbReference type="Proteomes" id="UP000481153"/>
    </source>
</evidence>
<feature type="binding site" evidence="7">
    <location>
        <position position="232"/>
    </location>
    <ligand>
        <name>substrate</name>
    </ligand>
</feature>
<feature type="domain" description="S-adenosyl-L-homocysteine hydrolase NAD binding" evidence="11">
    <location>
        <begin position="237"/>
        <end position="397"/>
    </location>
</feature>
<name>A0A6G0XIK5_9STRA</name>
<comment type="pathway">
    <text evidence="1 9">Amino-acid biosynthesis; L-homocysteine biosynthesis; L-homocysteine from S-adenosyl-L-homocysteine: step 1/1.</text>
</comment>
<dbReference type="SUPFAM" id="SSF51735">
    <property type="entry name" value="NAD(P)-binding Rossmann-fold domains"/>
    <property type="match status" value="1"/>
</dbReference>
<dbReference type="HAMAP" id="MF_00563">
    <property type="entry name" value="AdoHcyase"/>
    <property type="match status" value="1"/>
</dbReference>
<evidence type="ECO:0000256" key="3">
    <source>
        <dbReference type="ARBA" id="ARBA00022563"/>
    </source>
</evidence>
<dbReference type="SUPFAM" id="SSF52283">
    <property type="entry name" value="Formate/glycerate dehydrogenase catalytic domain-like"/>
    <property type="match status" value="2"/>
</dbReference>
<dbReference type="Gene3D" id="3.40.50.1480">
    <property type="entry name" value="Adenosylhomocysteinase-like"/>
    <property type="match status" value="1"/>
</dbReference>
<comment type="similarity">
    <text evidence="2 10">Belongs to the adenosylhomocysteinase family.</text>
</comment>
<dbReference type="InterPro" id="IPR000043">
    <property type="entry name" value="Adenosylhomocysteinase-like"/>
</dbReference>
<dbReference type="EC" id="3.13.2.1" evidence="6 9"/>
<feature type="binding site" evidence="7">
    <location>
        <position position="236"/>
    </location>
    <ligand>
        <name>substrate</name>
    </ligand>
</feature>
<evidence type="ECO:0000256" key="7">
    <source>
        <dbReference type="PIRSR" id="PIRSR001109-1"/>
    </source>
</evidence>
<comment type="catalytic activity">
    <reaction evidence="9">
        <text>S-adenosyl-L-homocysteine + H2O = L-homocysteine + adenosine</text>
        <dbReference type="Rhea" id="RHEA:21708"/>
        <dbReference type="ChEBI" id="CHEBI:15377"/>
        <dbReference type="ChEBI" id="CHEBI:16335"/>
        <dbReference type="ChEBI" id="CHEBI:57856"/>
        <dbReference type="ChEBI" id="CHEBI:58199"/>
        <dbReference type="EC" id="3.13.2.1"/>
    </reaction>
</comment>
<gene>
    <name evidence="12" type="ORF">Ae201684_004411</name>
</gene>
<dbReference type="PROSITE" id="PS00739">
    <property type="entry name" value="ADOHCYASE_2"/>
    <property type="match status" value="1"/>
</dbReference>
<dbReference type="EMBL" id="VJMJ01000054">
    <property type="protein sequence ID" value="KAF0740179.1"/>
    <property type="molecule type" value="Genomic_DNA"/>
</dbReference>
<dbReference type="InterPro" id="IPR036291">
    <property type="entry name" value="NAD(P)-bd_dom_sf"/>
</dbReference>
<proteinExistence type="inferred from homology"/>
<dbReference type="GO" id="GO:0006730">
    <property type="term" value="P:one-carbon metabolic process"/>
    <property type="evidence" value="ECO:0007669"/>
    <property type="project" value="UniProtKB-KW"/>
</dbReference>
<dbReference type="PANTHER" id="PTHR23420">
    <property type="entry name" value="ADENOSYLHOMOCYSTEINASE"/>
    <property type="match status" value="1"/>
</dbReference>
<feature type="binding site" evidence="8">
    <location>
        <position position="391"/>
    </location>
    <ligand>
        <name>NAD(+)</name>
        <dbReference type="ChEBI" id="CHEBI:57540"/>
    </ligand>
</feature>
<feature type="binding site" evidence="8">
    <location>
        <begin position="268"/>
        <end position="273"/>
    </location>
    <ligand>
        <name>NAD(+)</name>
        <dbReference type="ChEBI" id="CHEBI:57540"/>
    </ligand>
</feature>
<dbReference type="VEuPathDB" id="FungiDB:AeMF1_016428"/>
<dbReference type="NCBIfam" id="TIGR00936">
    <property type="entry name" value="ahcY"/>
    <property type="match status" value="1"/>
</dbReference>
<dbReference type="PANTHER" id="PTHR23420:SF0">
    <property type="entry name" value="ADENOSYLHOMOCYSTEINASE"/>
    <property type="match status" value="1"/>
</dbReference>
<protein>
    <recommendedName>
        <fullName evidence="6 9">Adenosylhomocysteinase</fullName>
        <ecNumber evidence="6 9">3.13.2.1</ecNumber>
    </recommendedName>
</protein>
<dbReference type="AlphaFoldDB" id="A0A6G0XIK5"/>
<keyword evidence="4 9" id="KW-0378">Hydrolase</keyword>
<evidence type="ECO:0000256" key="10">
    <source>
        <dbReference type="RuleBase" id="RU004166"/>
    </source>
</evidence>
<dbReference type="SMART" id="SM00997">
    <property type="entry name" value="AdoHcyase_NAD"/>
    <property type="match status" value="1"/>
</dbReference>
<dbReference type="GO" id="GO:0004013">
    <property type="term" value="F:adenosylhomocysteinase activity"/>
    <property type="evidence" value="ECO:0007669"/>
    <property type="project" value="UniProtKB-EC"/>
</dbReference>
<dbReference type="PIRSF" id="PIRSF001109">
    <property type="entry name" value="Ad_hcy_hydrolase"/>
    <property type="match status" value="1"/>
</dbReference>
<dbReference type="NCBIfam" id="NF004005">
    <property type="entry name" value="PRK05476.2-3"/>
    <property type="match status" value="1"/>
</dbReference>
<dbReference type="CDD" id="cd00401">
    <property type="entry name" value="SAHH"/>
    <property type="match status" value="1"/>
</dbReference>
<dbReference type="Pfam" id="PF00670">
    <property type="entry name" value="AdoHcyase_NAD"/>
    <property type="match status" value="1"/>
</dbReference>
<dbReference type="InterPro" id="IPR042172">
    <property type="entry name" value="Adenosylhomocyst_ase-like_sf"/>
</dbReference>
<dbReference type="Gene3D" id="3.40.50.720">
    <property type="entry name" value="NAD(P)-binding Rossmann-like Domain"/>
    <property type="match status" value="1"/>
</dbReference>
<feature type="binding site" evidence="7">
    <location>
        <position position="56"/>
    </location>
    <ligand>
        <name>substrate</name>
    </ligand>
</feature>
<evidence type="ECO:0000313" key="12">
    <source>
        <dbReference type="EMBL" id="KAF0740179.1"/>
    </source>
</evidence>
<dbReference type="InterPro" id="IPR020082">
    <property type="entry name" value="S-Ado-L-homoCys_hydrolase_CS"/>
</dbReference>
<evidence type="ECO:0000256" key="6">
    <source>
        <dbReference type="ARBA" id="ARBA00034527"/>
    </source>
</evidence>
<dbReference type="GO" id="GO:0033353">
    <property type="term" value="P:S-adenosylmethionine cycle"/>
    <property type="evidence" value="ECO:0007669"/>
    <property type="project" value="TreeGrafter"/>
</dbReference>
<accession>A0A6G0XIK5</accession>
<comment type="caution">
    <text evidence="12">The sequence shown here is derived from an EMBL/GenBank/DDBJ whole genome shotgun (WGS) entry which is preliminary data.</text>
</comment>
<organism evidence="12 13">
    <name type="scientific">Aphanomyces euteiches</name>
    <dbReference type="NCBI Taxonomy" id="100861"/>
    <lineage>
        <taxon>Eukaryota</taxon>
        <taxon>Sar</taxon>
        <taxon>Stramenopiles</taxon>
        <taxon>Oomycota</taxon>
        <taxon>Saprolegniomycetes</taxon>
        <taxon>Saprolegniales</taxon>
        <taxon>Verrucalvaceae</taxon>
        <taxon>Aphanomyces</taxon>
    </lineage>
</organism>
<feature type="binding site" evidence="8">
    <location>
        <begin position="345"/>
        <end position="347"/>
    </location>
    <ligand>
        <name>NAD(+)</name>
        <dbReference type="ChEBI" id="CHEBI:57540"/>
    </ligand>
</feature>
<reference evidence="12 13" key="1">
    <citation type="submission" date="2019-07" db="EMBL/GenBank/DDBJ databases">
        <title>Genomics analysis of Aphanomyces spp. identifies a new class of oomycete effector associated with host adaptation.</title>
        <authorList>
            <person name="Gaulin E."/>
        </authorList>
    </citation>
    <scope>NUCLEOTIDE SEQUENCE [LARGE SCALE GENOMIC DNA]</scope>
    <source>
        <strain evidence="12 13">ATCC 201684</strain>
    </source>
</reference>
<evidence type="ECO:0000256" key="1">
    <source>
        <dbReference type="ARBA" id="ARBA00005195"/>
    </source>
</evidence>
<evidence type="ECO:0000256" key="9">
    <source>
        <dbReference type="RuleBase" id="RU000548"/>
    </source>
</evidence>
<dbReference type="PROSITE" id="PS00738">
    <property type="entry name" value="ADOHCYASE_1"/>
    <property type="match status" value="1"/>
</dbReference>
<dbReference type="SMART" id="SM00996">
    <property type="entry name" value="AdoHcyase"/>
    <property type="match status" value="1"/>
</dbReference>
<keyword evidence="3 9" id="KW-0554">One-carbon metabolism</keyword>
<dbReference type="InterPro" id="IPR015878">
    <property type="entry name" value="Ado_hCys_hydrolase_NAD-bd"/>
</dbReference>
<feature type="binding site" evidence="8">
    <location>
        <position position="398"/>
    </location>
    <ligand>
        <name>NAD(+)</name>
        <dbReference type="ChEBI" id="CHEBI:57540"/>
    </ligand>
</feature>
<evidence type="ECO:0000259" key="11">
    <source>
        <dbReference type="SMART" id="SM00997"/>
    </source>
</evidence>
<sequence length="480" mass="52574">MASLGDYRVADISLADFGRKEIDIAQIEMPGLMACREEFAHQPLKGARIVGSLHMTIQTAVLIETLKALGGDIRWCSCNIFSTQDHAAAAIARDGSAAVFAWKGETLEEYWECTLNAVTWPEDDGKGDGPDIIVDDGGDVTLLIHEGYKAEQKFAQDGTLPDPNSTDNAEFKCVLSLIRRTLQTDPLKWTKIAKRCKGVSEETTTGVHRLYQMEKTNSLLFPAINVNDSVTKSKFDNLYGCRHSLPDGIMRATDVMLAGKRAVICGFGDVGKGCAQAMKAAGSIVYVTEIDPICALQAAMEGFQVVRLETVVATADIFITTTGNKDIIMAHHMAKMKNNAIVGNIGHFDNEIDMLGLTKVTKRQNIKPQVDRFIFEDGHGIIMLAEGRLLNLGCATGHPSFVMSNSFTNQTLAQVELWTEKDTGKYETGKVYVLPKELDEKVARLHLANLGVELTVLSKDQADYIGVAVDGPYKPSAYRY</sequence>
<keyword evidence="5 8" id="KW-0520">NAD</keyword>
<keyword evidence="13" id="KW-1185">Reference proteome</keyword>
<feature type="binding site" evidence="8">
    <location>
        <position position="289"/>
    </location>
    <ligand>
        <name>NAD(+)</name>
        <dbReference type="ChEBI" id="CHEBI:57540"/>
    </ligand>
</feature>
<dbReference type="GO" id="GO:0005829">
    <property type="term" value="C:cytosol"/>
    <property type="evidence" value="ECO:0007669"/>
    <property type="project" value="TreeGrafter"/>
</dbReference>
<dbReference type="Proteomes" id="UP000481153">
    <property type="component" value="Unassembled WGS sequence"/>
</dbReference>
<comment type="cofactor">
    <cofactor evidence="8 9">
        <name>NAD(+)</name>
        <dbReference type="ChEBI" id="CHEBI:57540"/>
    </cofactor>
    <text evidence="8 9">Binds 1 NAD(+) per subunit.</text>
</comment>
<evidence type="ECO:0000256" key="4">
    <source>
        <dbReference type="ARBA" id="ARBA00022801"/>
    </source>
</evidence>
<feature type="binding site" evidence="7">
    <location>
        <position position="202"/>
    </location>
    <ligand>
        <name>substrate</name>
    </ligand>
</feature>
<evidence type="ECO:0000256" key="2">
    <source>
        <dbReference type="ARBA" id="ARBA00007122"/>
    </source>
</evidence>
<dbReference type="Pfam" id="PF05221">
    <property type="entry name" value="AdoHcyase"/>
    <property type="match status" value="1"/>
</dbReference>
<evidence type="ECO:0000256" key="8">
    <source>
        <dbReference type="PIRSR" id="PIRSR001109-2"/>
    </source>
</evidence>
<dbReference type="FunFam" id="3.40.50.720:FF:000004">
    <property type="entry name" value="Adenosylhomocysteinase"/>
    <property type="match status" value="1"/>
</dbReference>